<evidence type="ECO:0000256" key="1">
    <source>
        <dbReference type="SAM" id="Phobius"/>
    </source>
</evidence>
<keyword evidence="1" id="KW-0812">Transmembrane</keyword>
<feature type="transmembrane region" description="Helical" evidence="1">
    <location>
        <begin position="12"/>
        <end position="36"/>
    </location>
</feature>
<gene>
    <name evidence="2" type="ORF">BDA99DRAFT_534738</name>
</gene>
<sequence>MQFKFVSFTLSVTLTISTFSTNALLQAGVLLLPLLLMIKSSNPMFKTLILMSSTEKWSLMTLLVSSTSSLTISLIPSLNYYRGQAISQLFAEVQRLIALPEDVLTDCQAPTETASVPEDAEPLSIITTLLSNLMSGHDSAAASHNDVPNVLSATQGLADIDLE</sequence>
<evidence type="ECO:0000313" key="3">
    <source>
        <dbReference type="Proteomes" id="UP001209540"/>
    </source>
</evidence>
<evidence type="ECO:0000313" key="2">
    <source>
        <dbReference type="EMBL" id="KAI9270629.1"/>
    </source>
</evidence>
<keyword evidence="1" id="KW-0472">Membrane</keyword>
<keyword evidence="1" id="KW-1133">Transmembrane helix</keyword>
<keyword evidence="3" id="KW-1185">Reference proteome</keyword>
<dbReference type="EMBL" id="JAIXMP010000007">
    <property type="protein sequence ID" value="KAI9270629.1"/>
    <property type="molecule type" value="Genomic_DNA"/>
</dbReference>
<organism evidence="2 3">
    <name type="scientific">Phascolomyces articulosus</name>
    <dbReference type="NCBI Taxonomy" id="60185"/>
    <lineage>
        <taxon>Eukaryota</taxon>
        <taxon>Fungi</taxon>
        <taxon>Fungi incertae sedis</taxon>
        <taxon>Mucoromycota</taxon>
        <taxon>Mucoromycotina</taxon>
        <taxon>Mucoromycetes</taxon>
        <taxon>Mucorales</taxon>
        <taxon>Lichtheimiaceae</taxon>
        <taxon>Phascolomyces</taxon>
    </lineage>
</organism>
<accession>A0AAD5PGX2</accession>
<protein>
    <submittedName>
        <fullName evidence="2">Uncharacterized protein</fullName>
    </submittedName>
</protein>
<dbReference type="AlphaFoldDB" id="A0AAD5PGX2"/>
<proteinExistence type="predicted"/>
<dbReference type="Proteomes" id="UP001209540">
    <property type="component" value="Unassembled WGS sequence"/>
</dbReference>
<comment type="caution">
    <text evidence="2">The sequence shown here is derived from an EMBL/GenBank/DDBJ whole genome shotgun (WGS) entry which is preliminary data.</text>
</comment>
<reference evidence="2" key="1">
    <citation type="journal article" date="2022" name="IScience">
        <title>Evolution of zygomycete secretomes and the origins of terrestrial fungal ecologies.</title>
        <authorList>
            <person name="Chang Y."/>
            <person name="Wang Y."/>
            <person name="Mondo S."/>
            <person name="Ahrendt S."/>
            <person name="Andreopoulos W."/>
            <person name="Barry K."/>
            <person name="Beard J."/>
            <person name="Benny G.L."/>
            <person name="Blankenship S."/>
            <person name="Bonito G."/>
            <person name="Cuomo C."/>
            <person name="Desiro A."/>
            <person name="Gervers K.A."/>
            <person name="Hundley H."/>
            <person name="Kuo A."/>
            <person name="LaButti K."/>
            <person name="Lang B.F."/>
            <person name="Lipzen A."/>
            <person name="O'Donnell K."/>
            <person name="Pangilinan J."/>
            <person name="Reynolds N."/>
            <person name="Sandor L."/>
            <person name="Smith M.E."/>
            <person name="Tsang A."/>
            <person name="Grigoriev I.V."/>
            <person name="Stajich J.E."/>
            <person name="Spatafora J.W."/>
        </authorList>
    </citation>
    <scope>NUCLEOTIDE SEQUENCE</scope>
    <source>
        <strain evidence="2">RSA 2281</strain>
    </source>
</reference>
<reference evidence="2" key="2">
    <citation type="submission" date="2023-02" db="EMBL/GenBank/DDBJ databases">
        <authorList>
            <consortium name="DOE Joint Genome Institute"/>
            <person name="Mondo S.J."/>
            <person name="Chang Y."/>
            <person name="Wang Y."/>
            <person name="Ahrendt S."/>
            <person name="Andreopoulos W."/>
            <person name="Barry K."/>
            <person name="Beard J."/>
            <person name="Benny G.L."/>
            <person name="Blankenship S."/>
            <person name="Bonito G."/>
            <person name="Cuomo C."/>
            <person name="Desiro A."/>
            <person name="Gervers K.A."/>
            <person name="Hundley H."/>
            <person name="Kuo A."/>
            <person name="LaButti K."/>
            <person name="Lang B.F."/>
            <person name="Lipzen A."/>
            <person name="O'Donnell K."/>
            <person name="Pangilinan J."/>
            <person name="Reynolds N."/>
            <person name="Sandor L."/>
            <person name="Smith M.W."/>
            <person name="Tsang A."/>
            <person name="Grigoriev I.V."/>
            <person name="Stajich J.E."/>
            <person name="Spatafora J.W."/>
        </authorList>
    </citation>
    <scope>NUCLEOTIDE SEQUENCE</scope>
    <source>
        <strain evidence="2">RSA 2281</strain>
    </source>
</reference>
<name>A0AAD5PGX2_9FUNG</name>